<accession>A0A417ZHN2</accession>
<reference evidence="8 9" key="1">
    <citation type="submission" date="2018-07" db="EMBL/GenBank/DDBJ databases">
        <title>Genome sequences of six Lactobacillus spp. isolated from bumble bee guts.</title>
        <authorList>
            <person name="Motta E.V.S."/>
            <person name="Moran N.A."/>
        </authorList>
    </citation>
    <scope>NUCLEOTIDE SEQUENCE [LARGE SCALE GENOMIC DNA]</scope>
    <source>
        <strain evidence="8 9">BI-1.1</strain>
    </source>
</reference>
<evidence type="ECO:0000256" key="4">
    <source>
        <dbReference type="ARBA" id="ARBA00022692"/>
    </source>
</evidence>
<evidence type="ECO:0000256" key="1">
    <source>
        <dbReference type="ARBA" id="ARBA00004141"/>
    </source>
</evidence>
<dbReference type="PANTHER" id="PTHR36838:SF1">
    <property type="entry name" value="SLR1864 PROTEIN"/>
    <property type="match status" value="1"/>
</dbReference>
<keyword evidence="6 7" id="KW-0472">Membrane</keyword>
<feature type="transmembrane region" description="Helical" evidence="7">
    <location>
        <begin position="242"/>
        <end position="261"/>
    </location>
</feature>
<feature type="transmembrane region" description="Helical" evidence="7">
    <location>
        <begin position="102"/>
        <end position="123"/>
    </location>
</feature>
<feature type="transmembrane region" description="Helical" evidence="7">
    <location>
        <begin position="38"/>
        <end position="55"/>
    </location>
</feature>
<evidence type="ECO:0000256" key="5">
    <source>
        <dbReference type="ARBA" id="ARBA00022989"/>
    </source>
</evidence>
<organism evidence="8 9">
    <name type="scientific">Bombilactobacillus bombi</name>
    <dbReference type="NCBI Taxonomy" id="1303590"/>
    <lineage>
        <taxon>Bacteria</taxon>
        <taxon>Bacillati</taxon>
        <taxon>Bacillota</taxon>
        <taxon>Bacilli</taxon>
        <taxon>Lactobacillales</taxon>
        <taxon>Lactobacillaceae</taxon>
        <taxon>Bombilactobacillus</taxon>
    </lineage>
</organism>
<dbReference type="PANTHER" id="PTHR36838">
    <property type="entry name" value="AUXIN EFFLUX CARRIER FAMILY PROTEIN"/>
    <property type="match status" value="1"/>
</dbReference>
<dbReference type="InterPro" id="IPR004776">
    <property type="entry name" value="Mem_transp_PIN-like"/>
</dbReference>
<keyword evidence="9" id="KW-1185">Reference proteome</keyword>
<dbReference type="RefSeq" id="WP_118900685.1">
    <property type="nucleotide sequence ID" value="NZ_QOCR01000002.1"/>
</dbReference>
<evidence type="ECO:0000256" key="6">
    <source>
        <dbReference type="ARBA" id="ARBA00023136"/>
    </source>
</evidence>
<feature type="transmembrane region" description="Helical" evidence="7">
    <location>
        <begin position="301"/>
        <end position="319"/>
    </location>
</feature>
<dbReference type="AlphaFoldDB" id="A0A417ZHN2"/>
<dbReference type="Proteomes" id="UP000284109">
    <property type="component" value="Unassembled WGS sequence"/>
</dbReference>
<dbReference type="Pfam" id="PF03547">
    <property type="entry name" value="Mem_trans"/>
    <property type="match status" value="1"/>
</dbReference>
<keyword evidence="4 7" id="KW-0812">Transmembrane</keyword>
<evidence type="ECO:0000256" key="3">
    <source>
        <dbReference type="ARBA" id="ARBA00022475"/>
    </source>
</evidence>
<keyword evidence="5 7" id="KW-1133">Transmembrane helix</keyword>
<name>A0A417ZHN2_9LACO</name>
<evidence type="ECO:0000313" key="8">
    <source>
        <dbReference type="EMBL" id="RHW51219.1"/>
    </source>
</evidence>
<dbReference type="OrthoDB" id="9798064at2"/>
<comment type="caution">
    <text evidence="8">The sequence shown here is derived from an EMBL/GenBank/DDBJ whole genome shotgun (WGS) entry which is preliminary data.</text>
</comment>
<comment type="subcellular location">
    <subcellularLocation>
        <location evidence="1">Membrane</location>
        <topology evidence="1">Multi-pass membrane protein</topology>
    </subcellularLocation>
</comment>
<feature type="transmembrane region" description="Helical" evidence="7">
    <location>
        <begin position="169"/>
        <end position="188"/>
    </location>
</feature>
<dbReference type="GO" id="GO:0055085">
    <property type="term" value="P:transmembrane transport"/>
    <property type="evidence" value="ECO:0007669"/>
    <property type="project" value="InterPro"/>
</dbReference>
<sequence length="320" mass="35617">MNNIFLISVNSVLIIFTIIIVGYILEKSKIFNSTFSQDISNLVVDIALPFSIFLSTQKYITKTNFLLLLKGTILIMIAILLCFVISISISKIFHVKKSIRSLFVNGFVNSNTLFVGLPLNLALFGSSSLPYFLCYFVANTIATWGIGIKLINYDNPEKIVSTNNSWKKLINIFTPPMWGFIIGLIMFFGDFQITGFLKTAFSYLANLVTPLSLIFLGLQLGQTKLSALKISGLDLFTQIGKFVISPLVMYIIIVIAQRLQLVTLQPIFIKTLVVQSATPMLTLLPVMASQSQLDVGFATRILTESLFLFPLAVIVIMLIL</sequence>
<evidence type="ECO:0000313" key="9">
    <source>
        <dbReference type="Proteomes" id="UP000284109"/>
    </source>
</evidence>
<feature type="transmembrane region" description="Helical" evidence="7">
    <location>
        <begin position="6"/>
        <end position="26"/>
    </location>
</feature>
<feature type="transmembrane region" description="Helical" evidence="7">
    <location>
        <begin position="129"/>
        <end position="148"/>
    </location>
</feature>
<dbReference type="EMBL" id="QOCR01000002">
    <property type="protein sequence ID" value="RHW51219.1"/>
    <property type="molecule type" value="Genomic_DNA"/>
</dbReference>
<protein>
    <submittedName>
        <fullName evidence="8">AEC family transporter</fullName>
    </submittedName>
</protein>
<feature type="transmembrane region" description="Helical" evidence="7">
    <location>
        <begin position="67"/>
        <end position="90"/>
    </location>
</feature>
<gene>
    <name evidence="8" type="ORF">DS831_04140</name>
</gene>
<evidence type="ECO:0000256" key="7">
    <source>
        <dbReference type="SAM" id="Phobius"/>
    </source>
</evidence>
<proteinExistence type="predicted"/>
<dbReference type="GO" id="GO:0016020">
    <property type="term" value="C:membrane"/>
    <property type="evidence" value="ECO:0007669"/>
    <property type="project" value="UniProtKB-SubCell"/>
</dbReference>
<keyword evidence="2" id="KW-0813">Transport</keyword>
<feature type="transmembrane region" description="Helical" evidence="7">
    <location>
        <begin position="200"/>
        <end position="221"/>
    </location>
</feature>
<keyword evidence="3" id="KW-1003">Cell membrane</keyword>
<evidence type="ECO:0000256" key="2">
    <source>
        <dbReference type="ARBA" id="ARBA00022448"/>
    </source>
</evidence>